<dbReference type="AlphaFoldDB" id="A0A0R3Q797"/>
<accession>A0A0R3Q797</accession>
<sequence>LFHPSSFHVILTGKVFIFNVANACTISHHCLLGLERRSKSKHSLKVTMFDNFFMI</sequence>
<keyword evidence="1" id="KW-0812">Transmembrane</keyword>
<evidence type="ECO:0000313" key="2">
    <source>
        <dbReference type="WBParaSite" id="BTMF_0000220101-mRNA-1"/>
    </source>
</evidence>
<name>A0A0R3Q797_9BILA</name>
<evidence type="ECO:0000256" key="1">
    <source>
        <dbReference type="SAM" id="Phobius"/>
    </source>
</evidence>
<proteinExistence type="predicted"/>
<keyword evidence="1" id="KW-0472">Membrane</keyword>
<dbReference type="WBParaSite" id="BTMF_0000220101-mRNA-1">
    <property type="protein sequence ID" value="BTMF_0000220101-mRNA-1"/>
    <property type="gene ID" value="BTMF_0000220101"/>
</dbReference>
<feature type="transmembrane region" description="Helical" evidence="1">
    <location>
        <begin position="15"/>
        <end position="34"/>
    </location>
</feature>
<protein>
    <submittedName>
        <fullName evidence="2">Ovule protein</fullName>
    </submittedName>
</protein>
<organism evidence="2">
    <name type="scientific">Brugia timori</name>
    <dbReference type="NCBI Taxonomy" id="42155"/>
    <lineage>
        <taxon>Eukaryota</taxon>
        <taxon>Metazoa</taxon>
        <taxon>Ecdysozoa</taxon>
        <taxon>Nematoda</taxon>
        <taxon>Chromadorea</taxon>
        <taxon>Rhabditida</taxon>
        <taxon>Spirurina</taxon>
        <taxon>Spiruromorpha</taxon>
        <taxon>Filarioidea</taxon>
        <taxon>Onchocercidae</taxon>
        <taxon>Brugia</taxon>
    </lineage>
</organism>
<keyword evidence="1" id="KW-1133">Transmembrane helix</keyword>
<reference evidence="2" key="1">
    <citation type="submission" date="2017-02" db="UniProtKB">
        <authorList>
            <consortium name="WormBaseParasite"/>
        </authorList>
    </citation>
    <scope>IDENTIFICATION</scope>
</reference>